<evidence type="ECO:0000313" key="4">
    <source>
        <dbReference type="Proteomes" id="UP000313948"/>
    </source>
</evidence>
<sequence>MCPPPCPGRTVADRSTGAAEASEDYPCQVSRKARVHAITSARRSLSEDVHGRAVRYLISMSIRTGCFVGIYFTEGWLRWVMAAGAIFVPYVAVVLANAGTERPKEADTLIGTPGAPEVGAPRRTFPPVDLRGGYLR</sequence>
<feature type="region of interest" description="Disordered" evidence="1">
    <location>
        <begin position="105"/>
        <end position="136"/>
    </location>
</feature>
<keyword evidence="4" id="KW-1185">Reference proteome</keyword>
<evidence type="ECO:0000256" key="1">
    <source>
        <dbReference type="SAM" id="MobiDB-lite"/>
    </source>
</evidence>
<accession>A0ABX5VQK2</accession>
<protein>
    <submittedName>
        <fullName evidence="3">DUF3099 domain-containing protein</fullName>
    </submittedName>
</protein>
<organism evidence="3 4">
    <name type="scientific">Georgenia wutianyii</name>
    <dbReference type="NCBI Taxonomy" id="2585135"/>
    <lineage>
        <taxon>Bacteria</taxon>
        <taxon>Bacillati</taxon>
        <taxon>Actinomycetota</taxon>
        <taxon>Actinomycetes</taxon>
        <taxon>Micrococcales</taxon>
        <taxon>Bogoriellaceae</taxon>
        <taxon>Georgenia</taxon>
    </lineage>
</organism>
<feature type="region of interest" description="Disordered" evidence="1">
    <location>
        <begin position="1"/>
        <end position="23"/>
    </location>
</feature>
<evidence type="ECO:0000313" key="3">
    <source>
        <dbReference type="EMBL" id="QDB80722.1"/>
    </source>
</evidence>
<gene>
    <name evidence="3" type="ORF">FE251_06565</name>
</gene>
<dbReference type="Proteomes" id="UP000313948">
    <property type="component" value="Chromosome"/>
</dbReference>
<evidence type="ECO:0000256" key="2">
    <source>
        <dbReference type="SAM" id="Phobius"/>
    </source>
</evidence>
<dbReference type="EMBL" id="CP040899">
    <property type="protein sequence ID" value="QDB80722.1"/>
    <property type="molecule type" value="Genomic_DNA"/>
</dbReference>
<keyword evidence="2" id="KW-0812">Transmembrane</keyword>
<keyword evidence="2" id="KW-1133">Transmembrane helix</keyword>
<reference evidence="3 4" key="1">
    <citation type="submission" date="2019-05" db="EMBL/GenBank/DDBJ databases">
        <title>Georgenia *** sp. nov., and Georgenia *** sp. nov., isolated from the intestinal contents of plateau pika (Ochotona curzoniae) in the Qinghai-Tibet plateau of China.</title>
        <authorList>
            <person name="Tian Z."/>
        </authorList>
    </citation>
    <scope>NUCLEOTIDE SEQUENCE [LARGE SCALE GENOMIC DNA]</scope>
    <source>
        <strain evidence="3 4">Z294</strain>
    </source>
</reference>
<feature type="transmembrane region" description="Helical" evidence="2">
    <location>
        <begin position="79"/>
        <end position="98"/>
    </location>
</feature>
<name>A0ABX5VQK2_9MICO</name>
<proteinExistence type="predicted"/>
<dbReference type="Pfam" id="PF11298">
    <property type="entry name" value="DUF3099"/>
    <property type="match status" value="1"/>
</dbReference>
<keyword evidence="2" id="KW-0472">Membrane</keyword>
<dbReference type="InterPro" id="IPR021449">
    <property type="entry name" value="DUF3099"/>
</dbReference>